<sequence length="105" mass="12031">MSMQSPEAKEQGSQRKMHDASIYSGRIQEAMRYNKLSSANYSLAMTLMNAVLQGYTEERWKTEREAMIKALTLKSPDKNVAHADAANLYEQMVACVKDLDLWPWK</sequence>
<comment type="caution">
    <text evidence="1">The sequence shown here is derived from an EMBL/GenBank/DDBJ whole genome shotgun (WGS) entry which is preliminary data.</text>
</comment>
<accession>A0A5J4KVW2</accession>
<dbReference type="Proteomes" id="UP000326912">
    <property type="component" value="Unassembled WGS sequence"/>
</dbReference>
<protein>
    <submittedName>
        <fullName evidence="1">Uncharacterized protein</fullName>
    </submittedName>
</protein>
<name>A0A5J4KVW2_9CHLR</name>
<dbReference type="AlphaFoldDB" id="A0A5J4KVW2"/>
<organism evidence="1 2">
    <name type="scientific">Dictyobacter vulcani</name>
    <dbReference type="NCBI Taxonomy" id="2607529"/>
    <lineage>
        <taxon>Bacteria</taxon>
        <taxon>Bacillati</taxon>
        <taxon>Chloroflexota</taxon>
        <taxon>Ktedonobacteria</taxon>
        <taxon>Ktedonobacterales</taxon>
        <taxon>Dictyobacteraceae</taxon>
        <taxon>Dictyobacter</taxon>
    </lineage>
</organism>
<keyword evidence="2" id="KW-1185">Reference proteome</keyword>
<gene>
    <name evidence="1" type="ORF">KDW_48220</name>
</gene>
<dbReference type="RefSeq" id="WP_151758363.1">
    <property type="nucleotide sequence ID" value="NZ_BKZW01000002.1"/>
</dbReference>
<evidence type="ECO:0000313" key="1">
    <source>
        <dbReference type="EMBL" id="GER90660.1"/>
    </source>
</evidence>
<evidence type="ECO:0000313" key="2">
    <source>
        <dbReference type="Proteomes" id="UP000326912"/>
    </source>
</evidence>
<dbReference type="EMBL" id="BKZW01000002">
    <property type="protein sequence ID" value="GER90660.1"/>
    <property type="molecule type" value="Genomic_DNA"/>
</dbReference>
<proteinExistence type="predicted"/>
<reference evidence="1 2" key="1">
    <citation type="submission" date="2019-10" db="EMBL/GenBank/DDBJ databases">
        <title>Dictyobacter vulcani sp. nov., within the class Ktedonobacteria, isolated from soil of volcanic Mt. Zao.</title>
        <authorList>
            <person name="Zheng Y."/>
            <person name="Wang C.M."/>
            <person name="Sakai Y."/>
            <person name="Abe K."/>
            <person name="Yokota A."/>
            <person name="Yabe S."/>
        </authorList>
    </citation>
    <scope>NUCLEOTIDE SEQUENCE [LARGE SCALE GENOMIC DNA]</scope>
    <source>
        <strain evidence="1 2">W12</strain>
    </source>
</reference>